<proteinExistence type="predicted"/>
<evidence type="ECO:0000313" key="3">
    <source>
        <dbReference type="Proteomes" id="UP000287651"/>
    </source>
</evidence>
<feature type="compositionally biased region" description="Basic and acidic residues" evidence="1">
    <location>
        <begin position="210"/>
        <end position="227"/>
    </location>
</feature>
<dbReference type="Proteomes" id="UP000287651">
    <property type="component" value="Unassembled WGS sequence"/>
</dbReference>
<feature type="region of interest" description="Disordered" evidence="1">
    <location>
        <begin position="186"/>
        <end position="227"/>
    </location>
</feature>
<feature type="compositionally biased region" description="Basic and acidic residues" evidence="1">
    <location>
        <begin position="154"/>
        <end position="164"/>
    </location>
</feature>
<gene>
    <name evidence="2" type="ORF">B296_00013051</name>
</gene>
<feature type="region of interest" description="Disordered" evidence="1">
    <location>
        <begin position="131"/>
        <end position="173"/>
    </location>
</feature>
<evidence type="ECO:0000313" key="2">
    <source>
        <dbReference type="EMBL" id="RRT75622.1"/>
    </source>
</evidence>
<dbReference type="AlphaFoldDB" id="A0A427AHK4"/>
<accession>A0A427AHK4</accession>
<dbReference type="EMBL" id="AMZH03002424">
    <property type="protein sequence ID" value="RRT75622.1"/>
    <property type="molecule type" value="Genomic_DNA"/>
</dbReference>
<organism evidence="2 3">
    <name type="scientific">Ensete ventricosum</name>
    <name type="common">Abyssinian banana</name>
    <name type="synonym">Musa ensete</name>
    <dbReference type="NCBI Taxonomy" id="4639"/>
    <lineage>
        <taxon>Eukaryota</taxon>
        <taxon>Viridiplantae</taxon>
        <taxon>Streptophyta</taxon>
        <taxon>Embryophyta</taxon>
        <taxon>Tracheophyta</taxon>
        <taxon>Spermatophyta</taxon>
        <taxon>Magnoliopsida</taxon>
        <taxon>Liliopsida</taxon>
        <taxon>Zingiberales</taxon>
        <taxon>Musaceae</taxon>
        <taxon>Ensete</taxon>
    </lineage>
</organism>
<comment type="caution">
    <text evidence="2">The sequence shown here is derived from an EMBL/GenBank/DDBJ whole genome shotgun (WGS) entry which is preliminary data.</text>
</comment>
<reference evidence="2 3" key="1">
    <citation type="journal article" date="2014" name="Agronomy (Basel)">
        <title>A Draft Genome Sequence for Ensete ventricosum, the Drought-Tolerant Tree Against Hunger.</title>
        <authorList>
            <person name="Harrison J."/>
            <person name="Moore K.A."/>
            <person name="Paszkiewicz K."/>
            <person name="Jones T."/>
            <person name="Grant M."/>
            <person name="Ambacheew D."/>
            <person name="Muzemil S."/>
            <person name="Studholme D.J."/>
        </authorList>
    </citation>
    <scope>NUCLEOTIDE SEQUENCE [LARGE SCALE GENOMIC DNA]</scope>
</reference>
<name>A0A427AHK4_ENSVE</name>
<evidence type="ECO:0000256" key="1">
    <source>
        <dbReference type="SAM" id="MobiDB-lite"/>
    </source>
</evidence>
<sequence length="227" mass="24773">MMTSKYFSARPFSFFSTPIDRAPPPAPEIRFLTIGQVPIPFYFHASPTYFFQVPDADGNRPSIRGLITKNPSFGGKPSELHGKTWRITSPPIRSLVRDEASQLGSDGPDRSIRIAEGAPFGPIRDYLETECSSTPARPPAGLAWGPSLSPTDFVESRNAREPPKTECSANVHFQGGGAGASLRLERSLTDDTVGPPGSHGIRPIQLPIEYNKEKTTERRGAEHVDEG</sequence>
<protein>
    <submittedName>
        <fullName evidence="2">Uncharacterized protein</fullName>
    </submittedName>
</protein>